<dbReference type="Proteomes" id="UP000321332">
    <property type="component" value="Chromosome"/>
</dbReference>
<dbReference type="GeneID" id="61186468"/>
<dbReference type="EMBL" id="CP042374">
    <property type="protein sequence ID" value="QEA32972.1"/>
    <property type="molecule type" value="Genomic_DNA"/>
</dbReference>
<sequence>MQFYDIKVLQKRYDTAKKQQEQMKAEIVQLQNQTEKADDIYRCQQQKVLTKSITQLENIISQLHRQLLSAQKSSKKANTHHFSRSNTHRNDL</sequence>
<evidence type="ECO:0000256" key="1">
    <source>
        <dbReference type="SAM" id="MobiDB-lite"/>
    </source>
</evidence>
<protein>
    <submittedName>
        <fullName evidence="2">Uncharacterized protein</fullName>
    </submittedName>
</protein>
<dbReference type="RefSeq" id="WP_014974106.1">
    <property type="nucleotide sequence ID" value="NZ_BPKR01000003.1"/>
</dbReference>
<accession>A0AAE6M1J2</accession>
<dbReference type="AlphaFoldDB" id="A0AAE6M1J2"/>
<organism evidence="2 3">
    <name type="scientific">Leuconostoc carnosum</name>
    <dbReference type="NCBI Taxonomy" id="1252"/>
    <lineage>
        <taxon>Bacteria</taxon>
        <taxon>Bacillati</taxon>
        <taxon>Bacillota</taxon>
        <taxon>Bacilli</taxon>
        <taxon>Lactobacillales</taxon>
        <taxon>Lactobacillaceae</taxon>
        <taxon>Leuconostoc</taxon>
    </lineage>
</organism>
<dbReference type="OMA" id="YDSKVIQ"/>
<gene>
    <name evidence="2" type="ORF">FGL89_01850</name>
</gene>
<evidence type="ECO:0000313" key="2">
    <source>
        <dbReference type="EMBL" id="QEA32972.1"/>
    </source>
</evidence>
<proteinExistence type="predicted"/>
<reference evidence="2 3" key="1">
    <citation type="submission" date="2019-06" db="EMBL/GenBank/DDBJ databases">
        <title>Genome analyses of bacteria isolated from kimchi.</title>
        <authorList>
            <person name="Lee S."/>
            <person name="Ahn S."/>
            <person name="Roh S."/>
        </authorList>
    </citation>
    <scope>NUCLEOTIDE SEQUENCE [LARGE SCALE GENOMIC DNA]</scope>
    <source>
        <strain evidence="2 3">CBA3620</strain>
    </source>
</reference>
<feature type="compositionally biased region" description="Basic residues" evidence="1">
    <location>
        <begin position="73"/>
        <end position="92"/>
    </location>
</feature>
<evidence type="ECO:0000313" key="3">
    <source>
        <dbReference type="Proteomes" id="UP000321332"/>
    </source>
</evidence>
<name>A0AAE6M1J2_LEUCA</name>
<feature type="region of interest" description="Disordered" evidence="1">
    <location>
        <begin position="70"/>
        <end position="92"/>
    </location>
</feature>